<dbReference type="EMBL" id="HBIN01009020">
    <property type="protein sequence ID" value="CAE0436446.1"/>
    <property type="molecule type" value="Transcribed_RNA"/>
</dbReference>
<dbReference type="Pfam" id="PF12680">
    <property type="entry name" value="SnoaL_2"/>
    <property type="match status" value="1"/>
</dbReference>
<proteinExistence type="predicted"/>
<dbReference type="InterPro" id="IPR037401">
    <property type="entry name" value="SnoaL-like"/>
</dbReference>
<gene>
    <name evidence="2" type="ORF">ASTO00021_LOCUS6705</name>
</gene>
<evidence type="ECO:0000259" key="1">
    <source>
        <dbReference type="Pfam" id="PF12680"/>
    </source>
</evidence>
<dbReference type="SUPFAM" id="SSF54427">
    <property type="entry name" value="NTF2-like"/>
    <property type="match status" value="1"/>
</dbReference>
<sequence length="170" mass="19960">MGKYSRKELEDAFEKYKRIKNECSRTGDWSPFADQFTEDCYYVEHAYGEFNGREEVRNYIVKVMKPYPKMTFPFDWSCIDEENGALIFQVQNGFPPPLRPDGKPYMFPNITRLVYGGNGLLKEEQDWYNPLLHAGKTVKEWRAAGGQFESKESIVMKHDNMRTLSRKGFL</sequence>
<protein>
    <recommendedName>
        <fullName evidence="1">SnoaL-like domain-containing protein</fullName>
    </recommendedName>
</protein>
<name>A0A7S3LQH0_9STRA</name>
<feature type="domain" description="SnoaL-like" evidence="1">
    <location>
        <begin position="24"/>
        <end position="112"/>
    </location>
</feature>
<accession>A0A7S3LQH0</accession>
<dbReference type="InterPro" id="IPR032710">
    <property type="entry name" value="NTF2-like_dom_sf"/>
</dbReference>
<dbReference type="AlphaFoldDB" id="A0A7S3LQH0"/>
<organism evidence="2">
    <name type="scientific">Aplanochytrium stocchinoi</name>
    <dbReference type="NCBI Taxonomy" id="215587"/>
    <lineage>
        <taxon>Eukaryota</taxon>
        <taxon>Sar</taxon>
        <taxon>Stramenopiles</taxon>
        <taxon>Bigyra</taxon>
        <taxon>Labyrinthulomycetes</taxon>
        <taxon>Thraustochytrida</taxon>
        <taxon>Thraustochytriidae</taxon>
        <taxon>Aplanochytrium</taxon>
    </lineage>
</organism>
<reference evidence="2" key="1">
    <citation type="submission" date="2021-01" db="EMBL/GenBank/DDBJ databases">
        <authorList>
            <person name="Corre E."/>
            <person name="Pelletier E."/>
            <person name="Niang G."/>
            <person name="Scheremetjew M."/>
            <person name="Finn R."/>
            <person name="Kale V."/>
            <person name="Holt S."/>
            <person name="Cochrane G."/>
            <person name="Meng A."/>
            <person name="Brown T."/>
            <person name="Cohen L."/>
        </authorList>
    </citation>
    <scope>NUCLEOTIDE SEQUENCE</scope>
    <source>
        <strain evidence="2">GSBS06</strain>
    </source>
</reference>
<evidence type="ECO:0000313" key="2">
    <source>
        <dbReference type="EMBL" id="CAE0436446.1"/>
    </source>
</evidence>
<dbReference type="Gene3D" id="3.10.450.50">
    <property type="match status" value="1"/>
</dbReference>